<protein>
    <submittedName>
        <fullName evidence="2">Uncharacterized protein</fullName>
    </submittedName>
</protein>
<dbReference type="Proteomes" id="UP000774326">
    <property type="component" value="Unassembled WGS sequence"/>
</dbReference>
<dbReference type="AlphaFoldDB" id="A0A9P8Q8R0"/>
<dbReference type="EMBL" id="JAEUBG010002157">
    <property type="protein sequence ID" value="KAH3685107.1"/>
    <property type="molecule type" value="Genomic_DNA"/>
</dbReference>
<evidence type="ECO:0000313" key="3">
    <source>
        <dbReference type="Proteomes" id="UP000774326"/>
    </source>
</evidence>
<feature type="compositionally biased region" description="Pro residues" evidence="1">
    <location>
        <begin position="51"/>
        <end position="64"/>
    </location>
</feature>
<accession>A0A9P8Q8R0</accession>
<proteinExistence type="predicted"/>
<reference evidence="2" key="1">
    <citation type="journal article" date="2021" name="Open Biol.">
        <title>Shared evolutionary footprints suggest mitochondrial oxidative damage underlies multiple complex I losses in fungi.</title>
        <authorList>
            <person name="Schikora-Tamarit M.A."/>
            <person name="Marcet-Houben M."/>
            <person name="Nosek J."/>
            <person name="Gabaldon T."/>
        </authorList>
    </citation>
    <scope>NUCLEOTIDE SEQUENCE</scope>
    <source>
        <strain evidence="2">CBS2887</strain>
    </source>
</reference>
<keyword evidence="3" id="KW-1185">Reference proteome</keyword>
<comment type="caution">
    <text evidence="2">The sequence shown here is derived from an EMBL/GenBank/DDBJ whole genome shotgun (WGS) entry which is preliminary data.</text>
</comment>
<feature type="region of interest" description="Disordered" evidence="1">
    <location>
        <begin position="51"/>
        <end position="74"/>
    </location>
</feature>
<organism evidence="2 3">
    <name type="scientific">Wickerhamomyces pijperi</name>
    <name type="common">Yeast</name>
    <name type="synonym">Pichia pijperi</name>
    <dbReference type="NCBI Taxonomy" id="599730"/>
    <lineage>
        <taxon>Eukaryota</taxon>
        <taxon>Fungi</taxon>
        <taxon>Dikarya</taxon>
        <taxon>Ascomycota</taxon>
        <taxon>Saccharomycotina</taxon>
        <taxon>Saccharomycetes</taxon>
        <taxon>Phaffomycetales</taxon>
        <taxon>Wickerhamomycetaceae</taxon>
        <taxon>Wickerhamomyces</taxon>
    </lineage>
</organism>
<reference evidence="2" key="2">
    <citation type="submission" date="2021-01" db="EMBL/GenBank/DDBJ databases">
        <authorList>
            <person name="Schikora-Tamarit M.A."/>
        </authorList>
    </citation>
    <scope>NUCLEOTIDE SEQUENCE</scope>
    <source>
        <strain evidence="2">CBS2887</strain>
    </source>
</reference>
<name>A0A9P8Q8R0_WICPI</name>
<sequence length="136" mass="15351">MVLPRLVRFLRVAITKYAEWESSPVVGSSKKIKLGLDNSWIPILRRRFSPPERPPLLPWSPPPTSVSEQSLRPNSMMTSSTSLSILWCLDSYVEGLEVPSASSYLNCAAYLKVSRVVRYGDKISSWTTYADLMLDI</sequence>
<gene>
    <name evidence="2" type="ORF">WICPIJ_003927</name>
</gene>
<evidence type="ECO:0000313" key="2">
    <source>
        <dbReference type="EMBL" id="KAH3685107.1"/>
    </source>
</evidence>
<evidence type="ECO:0000256" key="1">
    <source>
        <dbReference type="SAM" id="MobiDB-lite"/>
    </source>
</evidence>